<dbReference type="Proteomes" id="UP001445076">
    <property type="component" value="Unassembled WGS sequence"/>
</dbReference>
<dbReference type="AlphaFoldDB" id="A0AAW0W227"/>
<evidence type="ECO:0000313" key="3">
    <source>
        <dbReference type="Proteomes" id="UP001445076"/>
    </source>
</evidence>
<evidence type="ECO:0000313" key="2">
    <source>
        <dbReference type="EMBL" id="KAK8723282.1"/>
    </source>
</evidence>
<feature type="non-terminal residue" evidence="2">
    <location>
        <position position="176"/>
    </location>
</feature>
<dbReference type="EMBL" id="JARKIK010000090">
    <property type="protein sequence ID" value="KAK8723282.1"/>
    <property type="molecule type" value="Genomic_DNA"/>
</dbReference>
<feature type="signal peptide" evidence="1">
    <location>
        <begin position="1"/>
        <end position="19"/>
    </location>
</feature>
<name>A0AAW0W227_CHEQU</name>
<protein>
    <submittedName>
        <fullName evidence="2">Uncharacterized protein</fullName>
    </submittedName>
</protein>
<gene>
    <name evidence="2" type="ORF">OTU49_011804</name>
</gene>
<organism evidence="2 3">
    <name type="scientific">Cherax quadricarinatus</name>
    <name type="common">Australian red claw crayfish</name>
    <dbReference type="NCBI Taxonomy" id="27406"/>
    <lineage>
        <taxon>Eukaryota</taxon>
        <taxon>Metazoa</taxon>
        <taxon>Ecdysozoa</taxon>
        <taxon>Arthropoda</taxon>
        <taxon>Crustacea</taxon>
        <taxon>Multicrustacea</taxon>
        <taxon>Malacostraca</taxon>
        <taxon>Eumalacostraca</taxon>
        <taxon>Eucarida</taxon>
        <taxon>Decapoda</taxon>
        <taxon>Pleocyemata</taxon>
        <taxon>Astacidea</taxon>
        <taxon>Parastacoidea</taxon>
        <taxon>Parastacidae</taxon>
        <taxon>Cherax</taxon>
    </lineage>
</organism>
<keyword evidence="3" id="KW-1185">Reference proteome</keyword>
<feature type="chain" id="PRO_5043340125" evidence="1">
    <location>
        <begin position="20"/>
        <end position="176"/>
    </location>
</feature>
<reference evidence="2 3" key="1">
    <citation type="journal article" date="2024" name="BMC Genomics">
        <title>Genome assembly of redclaw crayfish (Cherax quadricarinatus) provides insights into its immune adaptation and hypoxia tolerance.</title>
        <authorList>
            <person name="Liu Z."/>
            <person name="Zheng J."/>
            <person name="Li H."/>
            <person name="Fang K."/>
            <person name="Wang S."/>
            <person name="He J."/>
            <person name="Zhou D."/>
            <person name="Weng S."/>
            <person name="Chi M."/>
            <person name="Gu Z."/>
            <person name="He J."/>
            <person name="Li F."/>
            <person name="Wang M."/>
        </authorList>
    </citation>
    <scope>NUCLEOTIDE SEQUENCE [LARGE SCALE GENOMIC DNA]</scope>
    <source>
        <strain evidence="2">ZL_2023a</strain>
    </source>
</reference>
<accession>A0AAW0W227</accession>
<keyword evidence="1" id="KW-0732">Signal</keyword>
<comment type="caution">
    <text evidence="2">The sequence shown here is derived from an EMBL/GenBank/DDBJ whole genome shotgun (WGS) entry which is preliminary data.</text>
</comment>
<evidence type="ECO:0000256" key="1">
    <source>
        <dbReference type="SAM" id="SignalP"/>
    </source>
</evidence>
<sequence>MDVMGSVCVLVMLVVATSCTTLDLQTALKMAQCRAHCLDQYENVILKQDDSSCHQNVDCHECWGRCELLAANFPIWSITCRQPHICDPGCETACAFHSSHPKSVVPLSQHNSRLTLVFSGSTAQWTLSRGRDAPREQVVFALFTRTPGKSWGLRLQTADFGTGLGDLSSGADMKLV</sequence>
<proteinExistence type="predicted"/>